<keyword evidence="3 4" id="KW-0443">Lipid metabolism</keyword>
<evidence type="ECO:0000313" key="7">
    <source>
        <dbReference type="Proteomes" id="UP000253831"/>
    </source>
</evidence>
<dbReference type="Pfam" id="PF01734">
    <property type="entry name" value="Patatin"/>
    <property type="match status" value="1"/>
</dbReference>
<dbReference type="AlphaFoldDB" id="A0A369XPU6"/>
<dbReference type="GO" id="GO:0016042">
    <property type="term" value="P:lipid catabolic process"/>
    <property type="evidence" value="ECO:0007669"/>
    <property type="project" value="UniProtKB-UniRule"/>
</dbReference>
<feature type="short sequence motif" description="DGA/G" evidence="4">
    <location>
        <begin position="288"/>
        <end position="290"/>
    </location>
</feature>
<feature type="active site" description="Nucleophile" evidence="4">
    <location>
        <position position="109"/>
    </location>
</feature>
<comment type="caution">
    <text evidence="4">Lacks conserved residue(s) required for the propagation of feature annotation.</text>
</comment>
<dbReference type="GO" id="GO:0016787">
    <property type="term" value="F:hydrolase activity"/>
    <property type="evidence" value="ECO:0007669"/>
    <property type="project" value="UniProtKB-UniRule"/>
</dbReference>
<evidence type="ECO:0000259" key="5">
    <source>
        <dbReference type="PROSITE" id="PS51635"/>
    </source>
</evidence>
<reference evidence="6 7" key="1">
    <citation type="submission" date="2018-05" db="EMBL/GenBank/DDBJ databases">
        <title>Integrated omic analyses show evidence that a Ca. Accumulibacter phosphatis strain performs denitrification under micro-aerobic conditions.</title>
        <authorList>
            <person name="Camejo P.Y."/>
            <person name="Katherine M.D."/>
            <person name="Daniel N.R."/>
        </authorList>
    </citation>
    <scope>NUCLEOTIDE SEQUENCE [LARGE SCALE GENOMIC DNA]</scope>
    <source>
        <strain evidence="6">UW-LDO-IC</strain>
    </source>
</reference>
<keyword evidence="1 4" id="KW-0378">Hydrolase</keyword>
<proteinExistence type="predicted"/>
<evidence type="ECO:0000256" key="3">
    <source>
        <dbReference type="ARBA" id="ARBA00023098"/>
    </source>
</evidence>
<dbReference type="InterPro" id="IPR050301">
    <property type="entry name" value="NTE"/>
</dbReference>
<sequence length="458" mass="49507">MNSSLFGRQHLAVLLALFLPLLSACASYGKISNEPIIAEDESPGRYSITQAVHSGRSDEATMILAFSGGGTRAAALAYGVLQALRDTRIELGGQSQRLLDEIDTISSVSGGSFTAAYFGLYGDKIFTDFEKDFLRRNISAELMQGLLDPAMLLSERGRTEMAANYYDGSVFKGATFADLQQGDGPLIVINATDLGRGVRFSFLQDYFDLLCSDLSSFPIASAVTASSAVPVLFHPLVLENRKGCGDRAPTFLTDLQTGANRSPQLAHVVDGLNSYALKDQRRYIHLVDGGITDNLGLLAIYEMIELAGGARNLLGSLGGVPGRRFIVISVNASTSPQYGMELSKAPPSMADTVNLVTDVQLHRTNAATMALMQSSIKRWAAELSTPGQAVESYFVDIDFKNVPQAQRKLFLNQIPTSFSLKEAQVDELIAAGRELLLSNQEFQRFIRDLGGSQPAPAR</sequence>
<dbReference type="SUPFAM" id="SSF52151">
    <property type="entry name" value="FabD/lysophospholipase-like"/>
    <property type="match status" value="1"/>
</dbReference>
<evidence type="ECO:0000313" key="6">
    <source>
        <dbReference type="EMBL" id="RDE51994.1"/>
    </source>
</evidence>
<gene>
    <name evidence="6" type="ORF">DVS81_03515</name>
</gene>
<comment type="caution">
    <text evidence="6">The sequence shown here is derived from an EMBL/GenBank/DDBJ whole genome shotgun (WGS) entry which is preliminary data.</text>
</comment>
<accession>A0A369XPU6</accession>
<evidence type="ECO:0000256" key="1">
    <source>
        <dbReference type="ARBA" id="ARBA00022801"/>
    </source>
</evidence>
<dbReference type="InterPro" id="IPR016035">
    <property type="entry name" value="Acyl_Trfase/lysoPLipase"/>
</dbReference>
<dbReference type="PROSITE" id="PS51635">
    <property type="entry name" value="PNPLA"/>
    <property type="match status" value="1"/>
</dbReference>
<name>A0A369XPU6_9PROT</name>
<evidence type="ECO:0000256" key="4">
    <source>
        <dbReference type="PROSITE-ProRule" id="PRU01161"/>
    </source>
</evidence>
<organism evidence="6 7">
    <name type="scientific">Candidatus Accumulibacter meliphilus</name>
    <dbReference type="NCBI Taxonomy" id="2211374"/>
    <lineage>
        <taxon>Bacteria</taxon>
        <taxon>Pseudomonadati</taxon>
        <taxon>Pseudomonadota</taxon>
        <taxon>Betaproteobacteria</taxon>
        <taxon>Candidatus Accumulibacter</taxon>
    </lineage>
</organism>
<feature type="domain" description="PNPLA" evidence="5">
    <location>
        <begin position="64"/>
        <end position="301"/>
    </location>
</feature>
<dbReference type="InterPro" id="IPR002641">
    <property type="entry name" value="PNPLA_dom"/>
</dbReference>
<protein>
    <submittedName>
        <fullName evidence="6">Patatin-like phospholipase family protein</fullName>
    </submittedName>
</protein>
<keyword evidence="2 4" id="KW-0442">Lipid degradation</keyword>
<dbReference type="Proteomes" id="UP000253831">
    <property type="component" value="Unassembled WGS sequence"/>
</dbReference>
<dbReference type="EMBL" id="QPGA01000003">
    <property type="protein sequence ID" value="RDE51994.1"/>
    <property type="molecule type" value="Genomic_DNA"/>
</dbReference>
<feature type="active site" description="Proton acceptor" evidence="4">
    <location>
        <position position="288"/>
    </location>
</feature>
<dbReference type="Gene3D" id="3.40.1090.10">
    <property type="entry name" value="Cytosolic phospholipase A2 catalytic domain"/>
    <property type="match status" value="1"/>
</dbReference>
<dbReference type="PANTHER" id="PTHR14226">
    <property type="entry name" value="NEUROPATHY TARGET ESTERASE/SWISS CHEESE D.MELANOGASTER"/>
    <property type="match status" value="1"/>
</dbReference>
<dbReference type="PANTHER" id="PTHR14226:SF78">
    <property type="entry name" value="SLR0060 PROTEIN"/>
    <property type="match status" value="1"/>
</dbReference>
<evidence type="ECO:0000256" key="2">
    <source>
        <dbReference type="ARBA" id="ARBA00022963"/>
    </source>
</evidence>